<evidence type="ECO:0000259" key="1">
    <source>
        <dbReference type="Pfam" id="PF01471"/>
    </source>
</evidence>
<dbReference type="SUPFAM" id="SSF53955">
    <property type="entry name" value="Lysozyme-like"/>
    <property type="match status" value="1"/>
</dbReference>
<dbReference type="Pfam" id="PF11860">
    <property type="entry name" value="Muramidase"/>
    <property type="match status" value="1"/>
</dbReference>
<feature type="domain" description="Peptidoglycan binding-like" evidence="1">
    <location>
        <begin position="211"/>
        <end position="265"/>
    </location>
</feature>
<dbReference type="Proteomes" id="UP000323258">
    <property type="component" value="Unassembled WGS sequence"/>
</dbReference>
<dbReference type="InterPro" id="IPR036365">
    <property type="entry name" value="PGBD-like_sf"/>
</dbReference>
<dbReference type="InterPro" id="IPR023346">
    <property type="entry name" value="Lysozyme-like_dom_sf"/>
</dbReference>
<gene>
    <name evidence="3" type="ORF">FY036_20025</name>
</gene>
<protein>
    <submittedName>
        <fullName evidence="3">DUF3380 domain-containing protein</fullName>
    </submittedName>
</protein>
<dbReference type="RefSeq" id="WP_148916531.1">
    <property type="nucleotide sequence ID" value="NZ_VSZS01000067.1"/>
</dbReference>
<dbReference type="AlphaFoldDB" id="A0A5D4GQE4"/>
<evidence type="ECO:0000313" key="4">
    <source>
        <dbReference type="Proteomes" id="UP000323258"/>
    </source>
</evidence>
<evidence type="ECO:0000259" key="2">
    <source>
        <dbReference type="Pfam" id="PF11860"/>
    </source>
</evidence>
<feature type="domain" description="N-acetylmuramidase" evidence="2">
    <location>
        <begin position="21"/>
        <end position="192"/>
    </location>
</feature>
<dbReference type="InterPro" id="IPR024408">
    <property type="entry name" value="Muramidase"/>
</dbReference>
<evidence type="ECO:0000313" key="3">
    <source>
        <dbReference type="EMBL" id="TYR30173.1"/>
    </source>
</evidence>
<dbReference type="InterPro" id="IPR002477">
    <property type="entry name" value="Peptidoglycan-bd-like"/>
</dbReference>
<dbReference type="Gene3D" id="1.10.101.10">
    <property type="entry name" value="PGBD-like superfamily/PGBD"/>
    <property type="match status" value="1"/>
</dbReference>
<dbReference type="EMBL" id="VSZS01000067">
    <property type="protein sequence ID" value="TYR30173.1"/>
    <property type="molecule type" value="Genomic_DNA"/>
</dbReference>
<comment type="caution">
    <text evidence="3">The sequence shown here is derived from an EMBL/GenBank/DDBJ whole genome shotgun (WGS) entry which is preliminary data.</text>
</comment>
<proteinExistence type="predicted"/>
<organism evidence="3 4">
    <name type="scientific">Neoaquamicrobium microcysteis</name>
    <dbReference type="NCBI Taxonomy" id="2682781"/>
    <lineage>
        <taxon>Bacteria</taxon>
        <taxon>Pseudomonadati</taxon>
        <taxon>Pseudomonadota</taxon>
        <taxon>Alphaproteobacteria</taxon>
        <taxon>Hyphomicrobiales</taxon>
        <taxon>Phyllobacteriaceae</taxon>
        <taxon>Neoaquamicrobium</taxon>
    </lineage>
</organism>
<dbReference type="OrthoDB" id="1523598at2"/>
<reference evidence="3 4" key="2">
    <citation type="submission" date="2019-09" db="EMBL/GenBank/DDBJ databases">
        <title>Mesorhizobium sp. MaA-C15 isolated from Microcystis aeruginosa.</title>
        <authorList>
            <person name="Jeong S.E."/>
            <person name="Jin H.M."/>
            <person name="Jeon C.O."/>
        </authorList>
    </citation>
    <scope>NUCLEOTIDE SEQUENCE [LARGE SCALE GENOMIC DNA]</scope>
    <source>
        <strain evidence="3 4">MaA-C15</strain>
    </source>
</reference>
<dbReference type="InterPro" id="IPR036366">
    <property type="entry name" value="PGBDSf"/>
</dbReference>
<sequence length="292" mass="31922">MLDTTVMAEIEKVARGLGIETAALAAVAHIESGLRTHAIVNGRPEPLIRFEGHYFDRRLSGPKQQQARREGLSSPNAGAVANPATQAARWKLVARAVVIDHTAAHESVSWGIGQVMGAHWSWLGYASVDALVREARDGVAGQMRLMARYIDKAGLADALRRRDWAAFARGYNGPGFRANDYDRKLARAYARYRLRTNGVPASRLLRLGAKGDAVRELQQALARHGHPLAQDGVFGLKTDAAVRSFQRWNGLVEDGIVGPHTQAALAEPDRSNSTLAHWLKSLFTSIFAPRPI</sequence>
<dbReference type="Pfam" id="PF01471">
    <property type="entry name" value="PG_binding_1"/>
    <property type="match status" value="1"/>
</dbReference>
<dbReference type="SUPFAM" id="SSF47090">
    <property type="entry name" value="PGBD-like"/>
    <property type="match status" value="1"/>
</dbReference>
<keyword evidence="4" id="KW-1185">Reference proteome</keyword>
<name>A0A5D4GQE4_9HYPH</name>
<reference evidence="3 4" key="1">
    <citation type="submission" date="2019-08" db="EMBL/GenBank/DDBJ databases">
        <authorList>
            <person name="Seo Y.L."/>
        </authorList>
    </citation>
    <scope>NUCLEOTIDE SEQUENCE [LARGE SCALE GENOMIC DNA]</scope>
    <source>
        <strain evidence="3 4">MaA-C15</strain>
    </source>
</reference>
<accession>A0A5D4GQE4</accession>